<dbReference type="InParanoid" id="H2ZJ25"/>
<dbReference type="GO" id="GO:0006850">
    <property type="term" value="P:pyruvate import into mitochondria"/>
    <property type="evidence" value="ECO:0007669"/>
    <property type="project" value="InterPro"/>
</dbReference>
<evidence type="ECO:0000256" key="1">
    <source>
        <dbReference type="ARBA" id="ARBA00004448"/>
    </source>
</evidence>
<evidence type="ECO:0000256" key="9">
    <source>
        <dbReference type="RuleBase" id="RU363100"/>
    </source>
</evidence>
<reference evidence="10" key="2">
    <citation type="submission" date="2025-08" db="UniProtKB">
        <authorList>
            <consortium name="Ensembl"/>
        </authorList>
    </citation>
    <scope>IDENTIFICATION</scope>
</reference>
<evidence type="ECO:0000256" key="2">
    <source>
        <dbReference type="ARBA" id="ARBA00006416"/>
    </source>
</evidence>
<keyword evidence="4" id="KW-0812">Transmembrane</keyword>
<evidence type="ECO:0000256" key="4">
    <source>
        <dbReference type="ARBA" id="ARBA00022692"/>
    </source>
</evidence>
<name>H2ZJ25_CIOSA</name>
<protein>
    <recommendedName>
        <fullName evidence="9">Mitochondrial pyruvate carrier</fullName>
    </recommendedName>
</protein>
<dbReference type="PANTHER" id="PTHR14154">
    <property type="entry name" value="UPF0041 BRAIN PROTEIN 44-RELATED"/>
    <property type="match status" value="1"/>
</dbReference>
<keyword evidence="7 9" id="KW-0496">Mitochondrion</keyword>
<dbReference type="STRING" id="51511.ENSCSAVP00000017591"/>
<dbReference type="AlphaFoldDB" id="H2ZJ25"/>
<evidence type="ECO:0000256" key="8">
    <source>
        <dbReference type="ARBA" id="ARBA00023136"/>
    </source>
</evidence>
<dbReference type="Pfam" id="PF03650">
    <property type="entry name" value="MPC"/>
    <property type="match status" value="1"/>
</dbReference>
<comment type="similarity">
    <text evidence="2 9">Belongs to the mitochondrial pyruvate carrier (MPC) (TC 2.A.105) family.</text>
</comment>
<evidence type="ECO:0000256" key="6">
    <source>
        <dbReference type="ARBA" id="ARBA00022989"/>
    </source>
</evidence>
<dbReference type="Ensembl" id="ENSCSAVT00000017783.1">
    <property type="protein sequence ID" value="ENSCSAVP00000017591.1"/>
    <property type="gene ID" value="ENSCSAVG00000010357.1"/>
</dbReference>
<dbReference type="InterPro" id="IPR005336">
    <property type="entry name" value="MPC"/>
</dbReference>
<comment type="subcellular location">
    <subcellularLocation>
        <location evidence="1 9">Mitochondrion inner membrane</location>
        <topology evidence="1 9">Multi-pass membrane protein</topology>
    </subcellularLocation>
</comment>
<dbReference type="OMA" id="ITPRVYS"/>
<evidence type="ECO:0000256" key="7">
    <source>
        <dbReference type="ARBA" id="ARBA00023128"/>
    </source>
</evidence>
<evidence type="ECO:0000313" key="11">
    <source>
        <dbReference type="Proteomes" id="UP000007875"/>
    </source>
</evidence>
<keyword evidence="3 9" id="KW-0813">Transport</keyword>
<reference evidence="10" key="3">
    <citation type="submission" date="2025-09" db="UniProtKB">
        <authorList>
            <consortium name="Ensembl"/>
        </authorList>
    </citation>
    <scope>IDENTIFICATION</scope>
</reference>
<dbReference type="GeneTree" id="ENSGT00510000047120"/>
<evidence type="ECO:0000256" key="5">
    <source>
        <dbReference type="ARBA" id="ARBA00022792"/>
    </source>
</evidence>
<reference evidence="11" key="1">
    <citation type="submission" date="2003-08" db="EMBL/GenBank/DDBJ databases">
        <authorList>
            <person name="Birren B."/>
            <person name="Nusbaum C."/>
            <person name="Abebe A."/>
            <person name="Abouelleil A."/>
            <person name="Adekoya E."/>
            <person name="Ait-zahra M."/>
            <person name="Allen N."/>
            <person name="Allen T."/>
            <person name="An P."/>
            <person name="Anderson M."/>
            <person name="Anderson S."/>
            <person name="Arachchi H."/>
            <person name="Armbruster J."/>
            <person name="Bachantsang P."/>
            <person name="Baldwin J."/>
            <person name="Barry A."/>
            <person name="Bayul T."/>
            <person name="Blitshsteyn B."/>
            <person name="Bloom T."/>
            <person name="Blye J."/>
            <person name="Boguslavskiy L."/>
            <person name="Borowsky M."/>
            <person name="Boukhgalter B."/>
            <person name="Brunache A."/>
            <person name="Butler J."/>
            <person name="Calixte N."/>
            <person name="Calvo S."/>
            <person name="Camarata J."/>
            <person name="Campo K."/>
            <person name="Chang J."/>
            <person name="Cheshatsang Y."/>
            <person name="Citroen M."/>
            <person name="Collymore A."/>
            <person name="Considine T."/>
            <person name="Cook A."/>
            <person name="Cooke P."/>
            <person name="Corum B."/>
            <person name="Cuomo C."/>
            <person name="David R."/>
            <person name="Dawoe T."/>
            <person name="Degray S."/>
            <person name="Dodge S."/>
            <person name="Dooley K."/>
            <person name="Dorje P."/>
            <person name="Dorjee K."/>
            <person name="Dorris L."/>
            <person name="Duffey N."/>
            <person name="Dupes A."/>
            <person name="Elkins T."/>
            <person name="Engels R."/>
            <person name="Erickson J."/>
            <person name="Farina A."/>
            <person name="Faro S."/>
            <person name="Ferreira P."/>
            <person name="Fischer H."/>
            <person name="Fitzgerald M."/>
            <person name="Foley K."/>
            <person name="Gage D."/>
            <person name="Galagan J."/>
            <person name="Gearin G."/>
            <person name="Gnerre S."/>
            <person name="Gnirke A."/>
            <person name="Goyette A."/>
            <person name="Graham J."/>
            <person name="Grandbois E."/>
            <person name="Gyaltsen K."/>
            <person name="Hafez N."/>
            <person name="Hagopian D."/>
            <person name="Hagos B."/>
            <person name="Hall J."/>
            <person name="Hatcher B."/>
            <person name="Heller A."/>
            <person name="Higgins H."/>
            <person name="Honan T."/>
            <person name="Horn A."/>
            <person name="Houde N."/>
            <person name="Hughes L."/>
            <person name="Hulme W."/>
            <person name="Husby E."/>
            <person name="Iliev I."/>
            <person name="Jaffe D."/>
            <person name="Jones C."/>
            <person name="Kamal M."/>
            <person name="Kamat A."/>
            <person name="Kamvysselis M."/>
            <person name="Karlsson E."/>
            <person name="Kells C."/>
            <person name="Kieu A."/>
            <person name="Kisner P."/>
            <person name="Kodira C."/>
            <person name="Kulbokas E."/>
            <person name="Labutti K."/>
            <person name="Lama D."/>
            <person name="Landers T."/>
            <person name="Leger J."/>
            <person name="Levine S."/>
            <person name="Lewis D."/>
            <person name="Lewis T."/>
            <person name="Lindblad-toh K."/>
            <person name="Liu X."/>
            <person name="Lokyitsang T."/>
            <person name="Lokyitsang Y."/>
            <person name="Lucien O."/>
            <person name="Lui A."/>
            <person name="Ma L.J."/>
            <person name="Mabbitt R."/>
            <person name="Macdonald J."/>
            <person name="Maclean C."/>
            <person name="Major J."/>
            <person name="Manning J."/>
            <person name="Marabella R."/>
            <person name="Maru K."/>
            <person name="Matthews C."/>
            <person name="Mauceli E."/>
            <person name="Mccarthy M."/>
            <person name="Mcdonough S."/>
            <person name="Mcghee T."/>
            <person name="Meldrim J."/>
            <person name="Meneus L."/>
            <person name="Mesirov J."/>
            <person name="Mihalev A."/>
            <person name="Mihova T."/>
            <person name="Mikkelsen T."/>
            <person name="Mlenga V."/>
            <person name="Moru K."/>
            <person name="Mozes J."/>
            <person name="Mulrain L."/>
            <person name="Munson G."/>
            <person name="Naylor J."/>
            <person name="Newes C."/>
            <person name="Nguyen C."/>
            <person name="Nguyen N."/>
            <person name="Nguyen T."/>
            <person name="Nicol R."/>
            <person name="Nielsen C."/>
            <person name="Nizzari M."/>
            <person name="Norbu C."/>
            <person name="Norbu N."/>
            <person name="O'donnell P."/>
            <person name="Okoawo O."/>
            <person name="O'leary S."/>
            <person name="Omotosho B."/>
            <person name="O'neill K."/>
            <person name="Osman S."/>
            <person name="Parker S."/>
            <person name="Perrin D."/>
            <person name="Phunkhang P."/>
            <person name="Piqani B."/>
            <person name="Purcell S."/>
            <person name="Rachupka T."/>
            <person name="Ramasamy U."/>
            <person name="Rameau R."/>
            <person name="Ray V."/>
            <person name="Raymond C."/>
            <person name="Retta R."/>
            <person name="Richardson S."/>
            <person name="Rise C."/>
            <person name="Rodriguez J."/>
            <person name="Rogers J."/>
            <person name="Rogov P."/>
            <person name="Rutman M."/>
            <person name="Schupbach R."/>
            <person name="Seaman C."/>
            <person name="Settipalli S."/>
            <person name="Sharpe T."/>
            <person name="Sheridan J."/>
            <person name="Sherpa N."/>
            <person name="Shi J."/>
            <person name="Smirnov S."/>
            <person name="Smith C."/>
            <person name="Sougnez C."/>
            <person name="Spencer B."/>
            <person name="Stalker J."/>
            <person name="Stange-thomann N."/>
            <person name="Stavropoulos S."/>
            <person name="Stetson K."/>
            <person name="Stone C."/>
            <person name="Stone S."/>
            <person name="Stubbs M."/>
            <person name="Talamas J."/>
            <person name="Tchuinga P."/>
            <person name="Tenzing P."/>
            <person name="Tesfaye S."/>
            <person name="Theodore J."/>
            <person name="Thoulutsang Y."/>
            <person name="Topham K."/>
            <person name="Towey S."/>
            <person name="Tsamla T."/>
            <person name="Tsomo N."/>
            <person name="Vallee D."/>
            <person name="Vassiliev H."/>
            <person name="Venkataraman V."/>
            <person name="Vinson J."/>
            <person name="Vo A."/>
            <person name="Wade C."/>
            <person name="Wang S."/>
            <person name="Wangchuk T."/>
            <person name="Wangdi T."/>
            <person name="Whittaker C."/>
            <person name="Wilkinson J."/>
            <person name="Wu Y."/>
            <person name="Wyman D."/>
            <person name="Yadav S."/>
            <person name="Yang S."/>
            <person name="Yang X."/>
            <person name="Yeager S."/>
            <person name="Yee E."/>
            <person name="Young G."/>
            <person name="Zainoun J."/>
            <person name="Zembeck L."/>
            <person name="Zimmer A."/>
            <person name="Zody M."/>
            <person name="Lander E."/>
        </authorList>
    </citation>
    <scope>NUCLEOTIDE SEQUENCE [LARGE SCALE GENOMIC DNA]</scope>
</reference>
<accession>H2ZJ25</accession>
<keyword evidence="11" id="KW-1185">Reference proteome</keyword>
<organism evidence="10 11">
    <name type="scientific">Ciona savignyi</name>
    <name type="common">Pacific transparent sea squirt</name>
    <dbReference type="NCBI Taxonomy" id="51511"/>
    <lineage>
        <taxon>Eukaryota</taxon>
        <taxon>Metazoa</taxon>
        <taxon>Chordata</taxon>
        <taxon>Tunicata</taxon>
        <taxon>Ascidiacea</taxon>
        <taxon>Phlebobranchia</taxon>
        <taxon>Cionidae</taxon>
        <taxon>Ciona</taxon>
    </lineage>
</organism>
<evidence type="ECO:0000256" key="3">
    <source>
        <dbReference type="ARBA" id="ARBA00022448"/>
    </source>
</evidence>
<dbReference type="FunCoup" id="H2ZJ25">
    <property type="interactions" value="41"/>
</dbReference>
<keyword evidence="5 9" id="KW-0999">Mitochondrion inner membrane</keyword>
<sequence length="127" mass="14337">MAVALRRVAQRWDLKIQSKLSPAMKTKWNHPAGPKTIHFWCPVCKWGLVFAGMSDLARPVESLSLNQSLSLAVTGTIWARYCLVIIPKNYFLCSCNVFLGITGFLQTARVLNHQYKQGKEVEVESEV</sequence>
<keyword evidence="8" id="KW-0472">Membrane</keyword>
<evidence type="ECO:0000313" key="10">
    <source>
        <dbReference type="Ensembl" id="ENSCSAVP00000017591.1"/>
    </source>
</evidence>
<keyword evidence="6" id="KW-1133">Transmembrane helix</keyword>
<comment type="function">
    <text evidence="9">Mediates the uptake of pyruvate into mitochondria.</text>
</comment>
<dbReference type="HOGENOM" id="CLU_099502_4_1_1"/>
<proteinExistence type="inferred from homology"/>
<dbReference type="GO" id="GO:0005743">
    <property type="term" value="C:mitochondrial inner membrane"/>
    <property type="evidence" value="ECO:0007669"/>
    <property type="project" value="UniProtKB-SubCell"/>
</dbReference>
<dbReference type="Proteomes" id="UP000007875">
    <property type="component" value="Unassembled WGS sequence"/>
</dbReference>
<dbReference type="eggNOG" id="KOG1589">
    <property type="taxonomic scope" value="Eukaryota"/>
</dbReference>